<organism evidence="1 2">
    <name type="scientific">Zopfia rhizophila CBS 207.26</name>
    <dbReference type="NCBI Taxonomy" id="1314779"/>
    <lineage>
        <taxon>Eukaryota</taxon>
        <taxon>Fungi</taxon>
        <taxon>Dikarya</taxon>
        <taxon>Ascomycota</taxon>
        <taxon>Pezizomycotina</taxon>
        <taxon>Dothideomycetes</taxon>
        <taxon>Dothideomycetes incertae sedis</taxon>
        <taxon>Zopfiaceae</taxon>
        <taxon>Zopfia</taxon>
    </lineage>
</organism>
<protein>
    <submittedName>
        <fullName evidence="1">Uncharacterized protein</fullName>
    </submittedName>
</protein>
<dbReference type="AlphaFoldDB" id="A0A6A6DJT1"/>
<dbReference type="EMBL" id="ML994662">
    <property type="protein sequence ID" value="KAF2179777.1"/>
    <property type="molecule type" value="Genomic_DNA"/>
</dbReference>
<accession>A0A6A6DJT1</accession>
<sequence>MLACAKQTRMDHWTSPLTQSLPPVLYPSCWRRWLAAHSRSGVASAVKAAPRPEALLPLAVFPASRQQALIEPIPALICITRREGIVAALNRHASFSWSQSVVLYQAVTSNPSLHRRRHVCSLEDAGMLTAYSVPAWVQILPIRPYEVLLGNFSQLDWDEDKQAASSDTEWRSCSCFLLYLRRLIISWCSPASAIKRCPHTAPSGCLPLRMALLSCL</sequence>
<evidence type="ECO:0000313" key="1">
    <source>
        <dbReference type="EMBL" id="KAF2179777.1"/>
    </source>
</evidence>
<evidence type="ECO:0000313" key="2">
    <source>
        <dbReference type="Proteomes" id="UP000800200"/>
    </source>
</evidence>
<reference evidence="1" key="1">
    <citation type="journal article" date="2020" name="Stud. Mycol.">
        <title>101 Dothideomycetes genomes: a test case for predicting lifestyles and emergence of pathogens.</title>
        <authorList>
            <person name="Haridas S."/>
            <person name="Albert R."/>
            <person name="Binder M."/>
            <person name="Bloem J."/>
            <person name="Labutti K."/>
            <person name="Salamov A."/>
            <person name="Andreopoulos B."/>
            <person name="Baker S."/>
            <person name="Barry K."/>
            <person name="Bills G."/>
            <person name="Bluhm B."/>
            <person name="Cannon C."/>
            <person name="Castanera R."/>
            <person name="Culley D."/>
            <person name="Daum C."/>
            <person name="Ezra D."/>
            <person name="Gonzalez J."/>
            <person name="Henrissat B."/>
            <person name="Kuo A."/>
            <person name="Liang C."/>
            <person name="Lipzen A."/>
            <person name="Lutzoni F."/>
            <person name="Magnuson J."/>
            <person name="Mondo S."/>
            <person name="Nolan M."/>
            <person name="Ohm R."/>
            <person name="Pangilinan J."/>
            <person name="Park H.-J."/>
            <person name="Ramirez L."/>
            <person name="Alfaro M."/>
            <person name="Sun H."/>
            <person name="Tritt A."/>
            <person name="Yoshinaga Y."/>
            <person name="Zwiers L.-H."/>
            <person name="Turgeon B."/>
            <person name="Goodwin S."/>
            <person name="Spatafora J."/>
            <person name="Crous P."/>
            <person name="Grigoriev I."/>
        </authorList>
    </citation>
    <scope>NUCLEOTIDE SEQUENCE</scope>
    <source>
        <strain evidence="1">CBS 207.26</strain>
    </source>
</reference>
<keyword evidence="2" id="KW-1185">Reference proteome</keyword>
<proteinExistence type="predicted"/>
<dbReference type="Proteomes" id="UP000800200">
    <property type="component" value="Unassembled WGS sequence"/>
</dbReference>
<name>A0A6A6DJT1_9PEZI</name>
<gene>
    <name evidence="1" type="ORF">K469DRAFT_295822</name>
</gene>